<dbReference type="AlphaFoldDB" id="A0A9P6ED22"/>
<comment type="caution">
    <text evidence="1">The sequence shown here is derived from an EMBL/GenBank/DDBJ whole genome shotgun (WGS) entry which is preliminary data.</text>
</comment>
<gene>
    <name evidence="1" type="ORF">CPB83DRAFT_837113</name>
</gene>
<reference evidence="1" key="1">
    <citation type="submission" date="2020-11" db="EMBL/GenBank/DDBJ databases">
        <authorList>
            <consortium name="DOE Joint Genome Institute"/>
            <person name="Ahrendt S."/>
            <person name="Riley R."/>
            <person name="Andreopoulos W."/>
            <person name="Labutti K."/>
            <person name="Pangilinan J."/>
            <person name="Ruiz-Duenas F.J."/>
            <person name="Barrasa J.M."/>
            <person name="Sanchez-Garcia M."/>
            <person name="Camarero S."/>
            <person name="Miyauchi S."/>
            <person name="Serrano A."/>
            <person name="Linde D."/>
            <person name="Babiker R."/>
            <person name="Drula E."/>
            <person name="Ayuso-Fernandez I."/>
            <person name="Pacheco R."/>
            <person name="Padilla G."/>
            <person name="Ferreira P."/>
            <person name="Barriuso J."/>
            <person name="Kellner H."/>
            <person name="Castanera R."/>
            <person name="Alfaro M."/>
            <person name="Ramirez L."/>
            <person name="Pisabarro A.G."/>
            <person name="Kuo A."/>
            <person name="Tritt A."/>
            <person name="Lipzen A."/>
            <person name="He G."/>
            <person name="Yan M."/>
            <person name="Ng V."/>
            <person name="Cullen D."/>
            <person name="Martin F."/>
            <person name="Rosso M.-N."/>
            <person name="Henrissat B."/>
            <person name="Hibbett D."/>
            <person name="Martinez A.T."/>
            <person name="Grigoriev I.V."/>
        </authorList>
    </citation>
    <scope>NUCLEOTIDE SEQUENCE</scope>
    <source>
        <strain evidence="1">CBS 506.95</strain>
    </source>
</reference>
<dbReference type="EMBL" id="MU157867">
    <property type="protein sequence ID" value="KAF9526814.1"/>
    <property type="molecule type" value="Genomic_DNA"/>
</dbReference>
<proteinExistence type="predicted"/>
<evidence type="ECO:0000313" key="1">
    <source>
        <dbReference type="EMBL" id="KAF9526814.1"/>
    </source>
</evidence>
<keyword evidence="2" id="KW-1185">Reference proteome</keyword>
<protein>
    <submittedName>
        <fullName evidence="1">Uncharacterized protein</fullName>
    </submittedName>
</protein>
<dbReference type="Proteomes" id="UP000807306">
    <property type="component" value="Unassembled WGS sequence"/>
</dbReference>
<sequence>MSGQWIEGREAMVGTVEMAEDGTAYRVQQVAVCHKFLRDSTLPVPFHHHQEEPMCSTVSVSQASRTSSTTVHISTLRKPTATVGTRRREICSLHATASSNVWPLEKEDLNAEREGNAAGKKALVMQRINCIFGKYCVGGRVLIRGIVKACHEEKSVFPVNGVRKRGTRKSTRTNYLGIPRFGEVNFMGVYGCRSGEIHP</sequence>
<name>A0A9P6ED22_9AGAR</name>
<accession>A0A9P6ED22</accession>
<organism evidence="1 2">
    <name type="scientific">Crepidotus variabilis</name>
    <dbReference type="NCBI Taxonomy" id="179855"/>
    <lineage>
        <taxon>Eukaryota</taxon>
        <taxon>Fungi</taxon>
        <taxon>Dikarya</taxon>
        <taxon>Basidiomycota</taxon>
        <taxon>Agaricomycotina</taxon>
        <taxon>Agaricomycetes</taxon>
        <taxon>Agaricomycetidae</taxon>
        <taxon>Agaricales</taxon>
        <taxon>Agaricineae</taxon>
        <taxon>Crepidotaceae</taxon>
        <taxon>Crepidotus</taxon>
    </lineage>
</organism>
<evidence type="ECO:0000313" key="2">
    <source>
        <dbReference type="Proteomes" id="UP000807306"/>
    </source>
</evidence>